<keyword evidence="3" id="KW-1185">Reference proteome</keyword>
<dbReference type="RefSeq" id="WP_090477298.1">
    <property type="nucleotide sequence ID" value="NZ_LT629710.1"/>
</dbReference>
<dbReference type="Gene3D" id="3.90.1200.10">
    <property type="match status" value="1"/>
</dbReference>
<reference evidence="2 3" key="1">
    <citation type="submission" date="2016-10" db="EMBL/GenBank/DDBJ databases">
        <authorList>
            <person name="de Groot N.N."/>
        </authorList>
    </citation>
    <scope>NUCLEOTIDE SEQUENCE [LARGE SCALE GENOMIC DNA]</scope>
    <source>
        <strain evidence="3">P4-7,KCTC 19426,CECT 7604</strain>
    </source>
</reference>
<dbReference type="Pfam" id="PF01636">
    <property type="entry name" value="APH"/>
    <property type="match status" value="1"/>
</dbReference>
<dbReference type="InterPro" id="IPR041726">
    <property type="entry name" value="ACAD10_11_N"/>
</dbReference>
<dbReference type="AlphaFoldDB" id="A0A1H0QIA3"/>
<dbReference type="InterPro" id="IPR002575">
    <property type="entry name" value="Aminoglycoside_PTrfase"/>
</dbReference>
<dbReference type="Gene3D" id="3.30.200.20">
    <property type="entry name" value="Phosphorylase Kinase, domain 1"/>
    <property type="match status" value="1"/>
</dbReference>
<dbReference type="GO" id="GO:0016301">
    <property type="term" value="F:kinase activity"/>
    <property type="evidence" value="ECO:0007669"/>
    <property type="project" value="UniProtKB-KW"/>
</dbReference>
<dbReference type="STRING" id="1090615.SAMN04515671_3106"/>
<dbReference type="PANTHER" id="PTHR47829:SF1">
    <property type="entry name" value="HAD FAMILY PHOSPHATASE"/>
    <property type="match status" value="1"/>
</dbReference>
<dbReference type="SUPFAM" id="SSF56112">
    <property type="entry name" value="Protein kinase-like (PK-like)"/>
    <property type="match status" value="1"/>
</dbReference>
<proteinExistence type="predicted"/>
<dbReference type="InterPro" id="IPR052898">
    <property type="entry name" value="ACAD10-like"/>
</dbReference>
<dbReference type="CDD" id="cd05154">
    <property type="entry name" value="ACAD10_11_N-like"/>
    <property type="match status" value="1"/>
</dbReference>
<keyword evidence="2" id="KW-0418">Kinase</keyword>
<dbReference type="OrthoDB" id="3806873at2"/>
<dbReference type="EMBL" id="LT629710">
    <property type="protein sequence ID" value="SDP17052.1"/>
    <property type="molecule type" value="Genomic_DNA"/>
</dbReference>
<keyword evidence="2" id="KW-0808">Transferase</keyword>
<evidence type="ECO:0000313" key="2">
    <source>
        <dbReference type="EMBL" id="SDP17052.1"/>
    </source>
</evidence>
<feature type="domain" description="Aminoglycoside phosphotransferase" evidence="1">
    <location>
        <begin position="32"/>
        <end position="245"/>
    </location>
</feature>
<protein>
    <submittedName>
        <fullName evidence="2">Predicted kinase, aminoglycoside phosphotransferase (APT) family</fullName>
    </submittedName>
</protein>
<gene>
    <name evidence="2" type="ORF">SAMN04515671_3106</name>
</gene>
<dbReference type="InterPro" id="IPR011009">
    <property type="entry name" value="Kinase-like_dom_sf"/>
</dbReference>
<organism evidence="2 3">
    <name type="scientific">Nakamurella panacisegetis</name>
    <dbReference type="NCBI Taxonomy" id="1090615"/>
    <lineage>
        <taxon>Bacteria</taxon>
        <taxon>Bacillati</taxon>
        <taxon>Actinomycetota</taxon>
        <taxon>Actinomycetes</taxon>
        <taxon>Nakamurellales</taxon>
        <taxon>Nakamurellaceae</taxon>
        <taxon>Nakamurella</taxon>
    </lineage>
</organism>
<accession>A0A1H0QIA3</accession>
<evidence type="ECO:0000313" key="3">
    <source>
        <dbReference type="Proteomes" id="UP000198741"/>
    </source>
</evidence>
<name>A0A1H0QIA3_9ACTN</name>
<dbReference type="PANTHER" id="PTHR47829">
    <property type="entry name" value="HYDROLASE, PUTATIVE (AFU_ORTHOLOGUE AFUA_1G12880)-RELATED"/>
    <property type="match status" value="1"/>
</dbReference>
<dbReference type="Proteomes" id="UP000198741">
    <property type="component" value="Chromosome I"/>
</dbReference>
<evidence type="ECO:0000259" key="1">
    <source>
        <dbReference type="Pfam" id="PF01636"/>
    </source>
</evidence>
<sequence length="348" mass="37626">MSTGTGTGLDLVRLSSYLNHHRPDLFRGPLTATLLPGGRSNLTFAVTDGRRELVLRRPPLAHVQAGAHDMSREYRVISALGPSAVPVPVTELICPDPAVIGAPFYLMRRCPGVAYRRRSEVRALGSEALRRLIFDLVDTLVDLHAVDPAAVGLADLGKAAGFNARQLRTWRRQLDGLRSRDLPGIDDLAGRLADGIPEPGTGSLVHGDYRLDNVLVRDGRITAVLDWEMSTLGDPLSDLALLLLYADQPMLAGDGPDDPPSAISSIDGYPAASEVVARYAERSGRDVSHLRWYRAFASFKLAVVLEGVHFRHQHGATLGPGFEGIAEMVQPLIDSGLEILSAPEDSEI</sequence>